<proteinExistence type="predicted"/>
<dbReference type="RefSeq" id="WP_379927887.1">
    <property type="nucleotide sequence ID" value="NZ_JBHUMM010000002.1"/>
</dbReference>
<evidence type="ECO:0000313" key="2">
    <source>
        <dbReference type="Proteomes" id="UP001597497"/>
    </source>
</evidence>
<reference evidence="2" key="1">
    <citation type="journal article" date="2019" name="Int. J. Syst. Evol. Microbiol.">
        <title>The Global Catalogue of Microorganisms (GCM) 10K type strain sequencing project: providing services to taxonomists for standard genome sequencing and annotation.</title>
        <authorList>
            <consortium name="The Broad Institute Genomics Platform"/>
            <consortium name="The Broad Institute Genome Sequencing Center for Infectious Disease"/>
            <person name="Wu L."/>
            <person name="Ma J."/>
        </authorList>
    </citation>
    <scope>NUCLEOTIDE SEQUENCE [LARGE SCALE GENOMIC DNA]</scope>
    <source>
        <strain evidence="2">KCTC 33676</strain>
    </source>
</reference>
<dbReference type="Proteomes" id="UP001597497">
    <property type="component" value="Unassembled WGS sequence"/>
</dbReference>
<gene>
    <name evidence="1" type="ORF">ACFSUC_02600</name>
</gene>
<organism evidence="1 2">
    <name type="scientific">Marinicrinis sediminis</name>
    <dbReference type="NCBI Taxonomy" id="1652465"/>
    <lineage>
        <taxon>Bacteria</taxon>
        <taxon>Bacillati</taxon>
        <taxon>Bacillota</taxon>
        <taxon>Bacilli</taxon>
        <taxon>Bacillales</taxon>
        <taxon>Paenibacillaceae</taxon>
    </lineage>
</organism>
<comment type="caution">
    <text evidence="1">The sequence shown here is derived from an EMBL/GenBank/DDBJ whole genome shotgun (WGS) entry which is preliminary data.</text>
</comment>
<accession>A0ABW5R8R0</accession>
<evidence type="ECO:0000313" key="1">
    <source>
        <dbReference type="EMBL" id="MFD2670497.1"/>
    </source>
</evidence>
<protein>
    <submittedName>
        <fullName evidence="1">Uncharacterized protein</fullName>
    </submittedName>
</protein>
<sequence length="107" mass="11934">MKKGWLIGLPAVLVIGMIAAMFIEVETEPPGDTRIILERTHSTYIAPPCFEHAETTNNLSETSLAKAKELHFKPESVCTTDALQPQKQSLMNLLEQKIGLGKGKWDW</sequence>
<name>A0ABW5R8R0_9BACL</name>
<dbReference type="EMBL" id="JBHUMM010000002">
    <property type="protein sequence ID" value="MFD2670497.1"/>
    <property type="molecule type" value="Genomic_DNA"/>
</dbReference>
<keyword evidence="2" id="KW-1185">Reference proteome</keyword>